<dbReference type="OrthoDB" id="758145at2"/>
<reference evidence="2 3" key="1">
    <citation type="submission" date="2019-07" db="EMBL/GenBank/DDBJ databases">
        <authorList>
            <person name="Kim J."/>
        </authorList>
    </citation>
    <scope>NUCLEOTIDE SEQUENCE [LARGE SCALE GENOMIC DNA]</scope>
    <source>
        <strain evidence="2 3">MJ1a</strain>
    </source>
</reference>
<sequence>MGNALINFLQQHRFFTKEEEDTIKGAFETRSYHEGDHLSDVGKICRELFFICDGILRITSVNQKGVELTHFFLKEGSFCTILYSFNNHKPADEGIQAACDTEVLAINKDQLTILFAKLPGLKELIDRVTQEKLLEKIKTRNAFLGEESDARYQLFLKQQPDVAKRVALKDIASYLGITPQSLSRIRRNSK</sequence>
<feature type="domain" description="Cyclic nucleotide-binding" evidence="1">
    <location>
        <begin position="15"/>
        <end position="115"/>
    </location>
</feature>
<keyword evidence="3" id="KW-1185">Reference proteome</keyword>
<dbReference type="PROSITE" id="PS50042">
    <property type="entry name" value="CNMP_BINDING_3"/>
    <property type="match status" value="1"/>
</dbReference>
<evidence type="ECO:0000313" key="2">
    <source>
        <dbReference type="EMBL" id="TWR24874.1"/>
    </source>
</evidence>
<dbReference type="CDD" id="cd00038">
    <property type="entry name" value="CAP_ED"/>
    <property type="match status" value="1"/>
</dbReference>
<comment type="caution">
    <text evidence="2">The sequence shown here is derived from an EMBL/GenBank/DDBJ whole genome shotgun (WGS) entry which is preliminary data.</text>
</comment>
<protein>
    <submittedName>
        <fullName evidence="2">Crp/Fnr family transcriptional regulator</fullName>
    </submittedName>
</protein>
<dbReference type="EMBL" id="VOEI01000005">
    <property type="protein sequence ID" value="TWR24874.1"/>
    <property type="molecule type" value="Genomic_DNA"/>
</dbReference>
<accession>A0A563TZR6</accession>
<dbReference type="InterPro" id="IPR014710">
    <property type="entry name" value="RmlC-like_jellyroll"/>
</dbReference>
<proteinExistence type="predicted"/>
<name>A0A563TZR6_9SPHI</name>
<dbReference type="SUPFAM" id="SSF51206">
    <property type="entry name" value="cAMP-binding domain-like"/>
    <property type="match status" value="1"/>
</dbReference>
<dbReference type="Gene3D" id="2.60.120.10">
    <property type="entry name" value="Jelly Rolls"/>
    <property type="match status" value="1"/>
</dbReference>
<dbReference type="RefSeq" id="WP_146272286.1">
    <property type="nucleotide sequence ID" value="NZ_VOEI01000005.1"/>
</dbReference>
<dbReference type="Proteomes" id="UP000318010">
    <property type="component" value="Unassembled WGS sequence"/>
</dbReference>
<dbReference type="AlphaFoldDB" id="A0A563TZR6"/>
<dbReference type="InterPro" id="IPR018490">
    <property type="entry name" value="cNMP-bd_dom_sf"/>
</dbReference>
<dbReference type="InterPro" id="IPR000595">
    <property type="entry name" value="cNMP-bd_dom"/>
</dbReference>
<organism evidence="2 3">
    <name type="scientific">Mucilaginibacter achroorhodeus</name>
    <dbReference type="NCBI Taxonomy" id="2599294"/>
    <lineage>
        <taxon>Bacteria</taxon>
        <taxon>Pseudomonadati</taxon>
        <taxon>Bacteroidota</taxon>
        <taxon>Sphingobacteriia</taxon>
        <taxon>Sphingobacteriales</taxon>
        <taxon>Sphingobacteriaceae</taxon>
        <taxon>Mucilaginibacter</taxon>
    </lineage>
</organism>
<evidence type="ECO:0000313" key="3">
    <source>
        <dbReference type="Proteomes" id="UP000318010"/>
    </source>
</evidence>
<gene>
    <name evidence="2" type="ORF">FPZ42_14015</name>
</gene>
<evidence type="ECO:0000259" key="1">
    <source>
        <dbReference type="PROSITE" id="PS50042"/>
    </source>
</evidence>
<dbReference type="Pfam" id="PF00027">
    <property type="entry name" value="cNMP_binding"/>
    <property type="match status" value="1"/>
</dbReference>